<comment type="caution">
    <text evidence="1">The sequence shown here is derived from an EMBL/GenBank/DDBJ whole genome shotgun (WGS) entry which is preliminary data.</text>
</comment>
<evidence type="ECO:0008006" key="3">
    <source>
        <dbReference type="Google" id="ProtNLM"/>
    </source>
</evidence>
<dbReference type="SUPFAM" id="SSF88723">
    <property type="entry name" value="PIN domain-like"/>
    <property type="match status" value="1"/>
</dbReference>
<accession>A0AAP5I579</accession>
<proteinExistence type="predicted"/>
<sequence length="69" mass="8095">MTNALYGRYQHPEWRRLIVEYRVSGVKVHDTRLVAAMCVHGVTDIITFNTNDFTRFTEITAYHPRDITP</sequence>
<dbReference type="InterPro" id="IPR029060">
    <property type="entry name" value="PIN-like_dom_sf"/>
</dbReference>
<gene>
    <name evidence="1" type="ORF">G7B40_011835</name>
</gene>
<dbReference type="RefSeq" id="WP_208340410.1">
    <property type="nucleotide sequence ID" value="NZ_CAWQFN010000657.1"/>
</dbReference>
<protein>
    <recommendedName>
        <fullName evidence="3">PIN domain-containing protein</fullName>
    </recommendedName>
</protein>
<evidence type="ECO:0000313" key="2">
    <source>
        <dbReference type="Proteomes" id="UP000667802"/>
    </source>
</evidence>
<dbReference type="EMBL" id="JAALHA020000004">
    <property type="protein sequence ID" value="MDR9895252.1"/>
    <property type="molecule type" value="Genomic_DNA"/>
</dbReference>
<dbReference type="AlphaFoldDB" id="A0AAP5I579"/>
<dbReference type="Proteomes" id="UP000667802">
    <property type="component" value="Unassembled WGS sequence"/>
</dbReference>
<reference evidence="2" key="1">
    <citation type="journal article" date="2021" name="Science">
        <title>Hunting the eagle killer: A cyanobacterial neurotoxin causes vacuolar myelinopathy.</title>
        <authorList>
            <person name="Breinlinger S."/>
            <person name="Phillips T.J."/>
            <person name="Haram B.N."/>
            <person name="Mares J."/>
            <person name="Martinez Yerena J.A."/>
            <person name="Hrouzek P."/>
            <person name="Sobotka R."/>
            <person name="Henderson W.M."/>
            <person name="Schmieder P."/>
            <person name="Williams S.M."/>
            <person name="Lauderdale J.D."/>
            <person name="Wilde H.D."/>
            <person name="Gerrin W."/>
            <person name="Kust A."/>
            <person name="Washington J.W."/>
            <person name="Wagner C."/>
            <person name="Geier B."/>
            <person name="Liebeke M."/>
            <person name="Enke H."/>
            <person name="Niedermeyer T.H.J."/>
            <person name="Wilde S.B."/>
        </authorList>
    </citation>
    <scope>NUCLEOTIDE SEQUENCE [LARGE SCALE GENOMIC DNA]</scope>
    <source>
        <strain evidence="2">Thurmond2011</strain>
    </source>
</reference>
<keyword evidence="2" id="KW-1185">Reference proteome</keyword>
<organism evidence="1 2">
    <name type="scientific">Aetokthonos hydrillicola Thurmond2011</name>
    <dbReference type="NCBI Taxonomy" id="2712845"/>
    <lineage>
        <taxon>Bacteria</taxon>
        <taxon>Bacillati</taxon>
        <taxon>Cyanobacteriota</taxon>
        <taxon>Cyanophyceae</taxon>
        <taxon>Nostocales</taxon>
        <taxon>Hapalosiphonaceae</taxon>
        <taxon>Aetokthonos</taxon>
    </lineage>
</organism>
<name>A0AAP5I579_9CYAN</name>
<evidence type="ECO:0000313" key="1">
    <source>
        <dbReference type="EMBL" id="MDR9895252.1"/>
    </source>
</evidence>